<evidence type="ECO:0000256" key="1">
    <source>
        <dbReference type="ARBA" id="ARBA00001946"/>
    </source>
</evidence>
<keyword evidence="4" id="KW-0378">Hydrolase</keyword>
<sequence>MFPPRDMPSPSSLFSAYASMAASMMLVRSMANELIPHPIRGYIASTLRFYFKAHSPKLTLVIEENNGMSRNQVYDAAEIYLCTKISPNTERLKICKSPKEKNLTIRLEKGEKIVDTYEGVELRWRYVCAESEKHNPNDPYPPRSEKRFFELTFNKVHKEKILNSYVPFFLEKAKAIKDEERVLKMHTLNSSHSYNGVKWESINLEHPATFETLAMEPDLKNAVIEDLNRFLRRKEFYKRVGRAWKRGYLLYGPPGTGKSSLVAAMANHLKFDVYDLQLANILRDSDLRKLLLATGNRSILVIEDIDCSVEIPDRRHGDGRKQHDAQLTLSGLLNFIDGLWSSCGDERIIIFTTNHKERLDPALLRPGRMDMHIHMSYCTTHGFKQLASTYLGIRGHHQLFGEIESLLETARVTPAQVAEELMKGEHADIALQELTKLLKRKNLEGDEGEEDAAEKNTGIRDAKRQKLENKPRKSLRNIRGRGNRRRSTATMFSPKDMPSTASTLFSAYASFAATMMMVRSMANEIVPYELRAYLHSALNYLFTPRSSTLTLTIDECCGMARNQVYEAAEVYLRTKISPATDRLRVSKTQRQKHISAAIEKGEEINDKFENLQVKWRFVCTEPKDQRSSDEKRFFELIFNKKFKDKVFDSYLPYVLLRANAIKEQQKVVKLYNRECPSDDIDGGGWGMWGSVNLEHPSTFDTLAMEPELKKAIVDDLDRFLRRKEFYKKVGKAWKRGYLLYGPPGTGKSSLIAAMANYLKFDIYDLELTSVYSNSDLRRILLSTTNRSILVIEDIDCTVEVQDRQNPDEIQASSTSKVTLSGLLNFIDGLWSSCGDERIIVFTTNHKDRLDPALLRPGRMDMHINMSYCTSRGFRVLASNYLGIHQHNTHHLYGEIEGLIDNTETTPAEVAEELMKSDDANVAFGELVNFLKRKKAASIEIKEEEGSKKTEENQEAKRLKLTRIARNFRRKAIRGKRKKKRSQATSQQV</sequence>
<dbReference type="AlphaFoldDB" id="A0A5N6QWM8"/>
<keyword evidence="3" id="KW-0547">Nucleotide-binding</keyword>
<comment type="similarity">
    <text evidence="2">Belongs to the AAA ATPase family. BCS1 subfamily.</text>
</comment>
<evidence type="ECO:0000256" key="5">
    <source>
        <dbReference type="ARBA" id="ARBA00022840"/>
    </source>
</evidence>
<evidence type="ECO:0000256" key="6">
    <source>
        <dbReference type="ARBA" id="ARBA00022842"/>
    </source>
</evidence>
<evidence type="ECO:0000313" key="10">
    <source>
        <dbReference type="EMBL" id="KAE8010533.1"/>
    </source>
</evidence>
<dbReference type="Pfam" id="PF14363">
    <property type="entry name" value="AAA_assoc"/>
    <property type="match status" value="2"/>
</dbReference>
<dbReference type="GO" id="GO:0005524">
    <property type="term" value="F:ATP binding"/>
    <property type="evidence" value="ECO:0007669"/>
    <property type="project" value="UniProtKB-KW"/>
</dbReference>
<dbReference type="PANTHER" id="PTHR23070">
    <property type="entry name" value="BCS1 AAA-TYPE ATPASE"/>
    <property type="match status" value="1"/>
</dbReference>
<dbReference type="InterPro" id="IPR003960">
    <property type="entry name" value="ATPase_AAA_CS"/>
</dbReference>
<dbReference type="InterPro" id="IPR027417">
    <property type="entry name" value="P-loop_NTPase"/>
</dbReference>
<dbReference type="PROSITE" id="PS00674">
    <property type="entry name" value="AAA"/>
    <property type="match status" value="2"/>
</dbReference>
<evidence type="ECO:0000256" key="4">
    <source>
        <dbReference type="ARBA" id="ARBA00022801"/>
    </source>
</evidence>
<evidence type="ECO:0000256" key="7">
    <source>
        <dbReference type="ARBA" id="ARBA00049360"/>
    </source>
</evidence>
<feature type="region of interest" description="Disordered" evidence="8">
    <location>
        <begin position="466"/>
        <end position="496"/>
    </location>
</feature>
<comment type="cofactor">
    <cofactor evidence="1">
        <name>Mg(2+)</name>
        <dbReference type="ChEBI" id="CHEBI:18420"/>
    </cofactor>
</comment>
<dbReference type="GO" id="GO:0016887">
    <property type="term" value="F:ATP hydrolysis activity"/>
    <property type="evidence" value="ECO:0007669"/>
    <property type="project" value="InterPro"/>
</dbReference>
<dbReference type="InterPro" id="IPR050747">
    <property type="entry name" value="Mitochondrial_chaperone_BCS1"/>
</dbReference>
<evidence type="ECO:0000259" key="9">
    <source>
        <dbReference type="SMART" id="SM00382"/>
    </source>
</evidence>
<reference evidence="10 11" key="1">
    <citation type="submission" date="2019-06" db="EMBL/GenBank/DDBJ databases">
        <title>A chromosomal-level reference genome of Carpinus fangiana (Coryloideae, Betulaceae).</title>
        <authorList>
            <person name="Yang X."/>
            <person name="Wang Z."/>
            <person name="Zhang L."/>
            <person name="Hao G."/>
            <person name="Liu J."/>
            <person name="Yang Y."/>
        </authorList>
    </citation>
    <scope>NUCLEOTIDE SEQUENCE [LARGE SCALE GENOMIC DNA]</scope>
    <source>
        <strain evidence="10">Cfa_2016G</strain>
        <tissue evidence="10">Leaf</tissue>
    </source>
</reference>
<protein>
    <recommendedName>
        <fullName evidence="9">AAA+ ATPase domain-containing protein</fullName>
    </recommendedName>
</protein>
<evidence type="ECO:0000313" key="11">
    <source>
        <dbReference type="Proteomes" id="UP000327013"/>
    </source>
</evidence>
<dbReference type="InterPro" id="IPR025753">
    <property type="entry name" value="AAA_N_dom"/>
</dbReference>
<evidence type="ECO:0000256" key="3">
    <source>
        <dbReference type="ARBA" id="ARBA00022741"/>
    </source>
</evidence>
<keyword evidence="5" id="KW-0067">ATP-binding</keyword>
<feature type="compositionally biased region" description="Basic residues" evidence="8">
    <location>
        <begin position="472"/>
        <end position="487"/>
    </location>
</feature>
<dbReference type="InterPro" id="IPR003593">
    <property type="entry name" value="AAA+_ATPase"/>
</dbReference>
<dbReference type="InterPro" id="IPR003959">
    <property type="entry name" value="ATPase_AAA_core"/>
</dbReference>
<evidence type="ECO:0000256" key="8">
    <source>
        <dbReference type="SAM" id="MobiDB-lite"/>
    </source>
</evidence>
<dbReference type="SUPFAM" id="SSF52540">
    <property type="entry name" value="P-loop containing nucleoside triphosphate hydrolases"/>
    <property type="match status" value="2"/>
</dbReference>
<dbReference type="SMART" id="SM00382">
    <property type="entry name" value="AAA"/>
    <property type="match status" value="2"/>
</dbReference>
<dbReference type="InterPro" id="IPR058017">
    <property type="entry name" value="At3g28540-like_C"/>
</dbReference>
<keyword evidence="11" id="KW-1185">Reference proteome</keyword>
<keyword evidence="6" id="KW-0460">Magnesium</keyword>
<dbReference type="Gene3D" id="6.10.280.40">
    <property type="match status" value="2"/>
</dbReference>
<proteinExistence type="inferred from homology"/>
<dbReference type="Gene3D" id="3.40.50.300">
    <property type="entry name" value="P-loop containing nucleotide triphosphate hydrolases"/>
    <property type="match status" value="2"/>
</dbReference>
<dbReference type="OrthoDB" id="10251412at2759"/>
<accession>A0A5N6QWM8</accession>
<dbReference type="Proteomes" id="UP000327013">
    <property type="component" value="Chromosome 2"/>
</dbReference>
<dbReference type="FunFam" id="3.40.50.300:FF:001122">
    <property type="entry name" value="AAA-ATPase ASD, mitochondrial"/>
    <property type="match status" value="1"/>
</dbReference>
<evidence type="ECO:0000256" key="2">
    <source>
        <dbReference type="ARBA" id="ARBA00007448"/>
    </source>
</evidence>
<dbReference type="Pfam" id="PF00004">
    <property type="entry name" value="AAA"/>
    <property type="match status" value="2"/>
</dbReference>
<comment type="catalytic activity">
    <reaction evidence="7">
        <text>ATP + H2O = ADP + phosphate + H(+)</text>
        <dbReference type="Rhea" id="RHEA:13065"/>
        <dbReference type="ChEBI" id="CHEBI:15377"/>
        <dbReference type="ChEBI" id="CHEBI:15378"/>
        <dbReference type="ChEBI" id="CHEBI:30616"/>
        <dbReference type="ChEBI" id="CHEBI:43474"/>
        <dbReference type="ChEBI" id="CHEBI:456216"/>
    </reaction>
</comment>
<gene>
    <name evidence="10" type="ORF">FH972_006899</name>
</gene>
<dbReference type="EMBL" id="CM017322">
    <property type="protein sequence ID" value="KAE8010533.1"/>
    <property type="molecule type" value="Genomic_DNA"/>
</dbReference>
<dbReference type="GO" id="GO:0006950">
    <property type="term" value="P:response to stress"/>
    <property type="evidence" value="ECO:0007669"/>
    <property type="project" value="UniProtKB-ARBA"/>
</dbReference>
<dbReference type="CDD" id="cd19510">
    <property type="entry name" value="RecA-like_BCS1"/>
    <property type="match status" value="2"/>
</dbReference>
<organism evidence="10 11">
    <name type="scientific">Carpinus fangiana</name>
    <dbReference type="NCBI Taxonomy" id="176857"/>
    <lineage>
        <taxon>Eukaryota</taxon>
        <taxon>Viridiplantae</taxon>
        <taxon>Streptophyta</taxon>
        <taxon>Embryophyta</taxon>
        <taxon>Tracheophyta</taxon>
        <taxon>Spermatophyta</taxon>
        <taxon>Magnoliopsida</taxon>
        <taxon>eudicotyledons</taxon>
        <taxon>Gunneridae</taxon>
        <taxon>Pentapetalae</taxon>
        <taxon>rosids</taxon>
        <taxon>fabids</taxon>
        <taxon>Fagales</taxon>
        <taxon>Betulaceae</taxon>
        <taxon>Carpinus</taxon>
    </lineage>
</organism>
<name>A0A5N6QWM8_9ROSI</name>
<feature type="domain" description="AAA+ ATPase" evidence="9">
    <location>
        <begin position="244"/>
        <end position="379"/>
    </location>
</feature>
<feature type="domain" description="AAA+ ATPase" evidence="9">
    <location>
        <begin position="733"/>
        <end position="869"/>
    </location>
</feature>
<dbReference type="Pfam" id="PF25568">
    <property type="entry name" value="AAA_lid_At3g28540"/>
    <property type="match status" value="2"/>
</dbReference>